<dbReference type="InterPro" id="IPR011050">
    <property type="entry name" value="Pectin_lyase_fold/virulence"/>
</dbReference>
<dbReference type="RefSeq" id="WP_066971921.1">
    <property type="nucleotide sequence ID" value="NZ_LWMT01000160.1"/>
</dbReference>
<proteinExistence type="predicted"/>
<dbReference type="InterPro" id="IPR012334">
    <property type="entry name" value="Pectin_lyas_fold"/>
</dbReference>
<dbReference type="AlphaFoldDB" id="A0A166CCY7"/>
<gene>
    <name evidence="1" type="ORF">MBFIL_08960</name>
</gene>
<sequence>MSNLKRLLIAILIIFSLFTVITSASAADLTVNKNVTQKNINDWMKNATKGDKLNFNTSTYTLNSTLNVTKPILITSKTKTKIIFKKNKPMFQVKTTGVTFKKLKLDYYGYKSVAINATLKSANLNVDTTDINIRNKSSIAILTNGTTNLQYSKITLYKNYNYGVVAGRIKGNIKNNKFTLKGKYSYGVIVGKIDTTIKNNNFLLKGKYNYGIFSNIWTGNSINNKFYIYNNPTLGILITNKWTGTVTKNTFEGNKYSKGACGIFVNKTFKGSIKNSNAYLPKANSFGIMVYKWNGKLYNSKINVKGKGSVGIYIAKGSLLITHNSKVTSKNYYALAKYTASIKNSKSTIKSKKGFPNILKVS</sequence>
<organism evidence="1 2">
    <name type="scientific">Methanobrevibacter filiformis</name>
    <dbReference type="NCBI Taxonomy" id="55758"/>
    <lineage>
        <taxon>Archaea</taxon>
        <taxon>Methanobacteriati</taxon>
        <taxon>Methanobacteriota</taxon>
        <taxon>Methanomada group</taxon>
        <taxon>Methanobacteria</taxon>
        <taxon>Methanobacteriales</taxon>
        <taxon>Methanobacteriaceae</taxon>
        <taxon>Methanobrevibacter</taxon>
    </lineage>
</organism>
<evidence type="ECO:0000313" key="1">
    <source>
        <dbReference type="EMBL" id="KZX14379.1"/>
    </source>
</evidence>
<comment type="caution">
    <text evidence="1">The sequence shown here is derived from an EMBL/GenBank/DDBJ whole genome shotgun (WGS) entry which is preliminary data.</text>
</comment>
<dbReference type="Gene3D" id="2.160.20.10">
    <property type="entry name" value="Single-stranded right-handed beta-helix, Pectin lyase-like"/>
    <property type="match status" value="1"/>
</dbReference>
<dbReference type="STRING" id="55758.MBFIL_08960"/>
<dbReference type="SUPFAM" id="SSF51126">
    <property type="entry name" value="Pectin lyase-like"/>
    <property type="match status" value="1"/>
</dbReference>
<dbReference type="Proteomes" id="UP000077066">
    <property type="component" value="Unassembled WGS sequence"/>
</dbReference>
<dbReference type="PATRIC" id="fig|55758.3.peg.1013"/>
<name>A0A166CCY7_9EURY</name>
<evidence type="ECO:0000313" key="2">
    <source>
        <dbReference type="Proteomes" id="UP000077066"/>
    </source>
</evidence>
<protein>
    <recommendedName>
        <fullName evidence="3">Right handed beta helix domain-containing protein</fullName>
    </recommendedName>
</protein>
<keyword evidence="2" id="KW-1185">Reference proteome</keyword>
<dbReference type="EMBL" id="LWMT01000160">
    <property type="protein sequence ID" value="KZX14379.1"/>
    <property type="molecule type" value="Genomic_DNA"/>
</dbReference>
<evidence type="ECO:0008006" key="3">
    <source>
        <dbReference type="Google" id="ProtNLM"/>
    </source>
</evidence>
<reference evidence="1 2" key="1">
    <citation type="submission" date="2016-04" db="EMBL/GenBank/DDBJ databases">
        <title>Genome sequence of Methanobrevibacter filiformis DSM 11501.</title>
        <authorList>
            <person name="Poehlein A."/>
            <person name="Seedorf H."/>
            <person name="Daniel R."/>
        </authorList>
    </citation>
    <scope>NUCLEOTIDE SEQUENCE [LARGE SCALE GENOMIC DNA]</scope>
    <source>
        <strain evidence="1 2">DSM 11501</strain>
    </source>
</reference>
<accession>A0A166CCY7</accession>